<name>A0A8S1NH04_PARPR</name>
<protein>
    <submittedName>
        <fullName evidence="2">Uncharacterized protein</fullName>
    </submittedName>
</protein>
<comment type="caution">
    <text evidence="2">The sequence shown here is derived from an EMBL/GenBank/DDBJ whole genome shotgun (WGS) entry which is preliminary data.</text>
</comment>
<evidence type="ECO:0000313" key="2">
    <source>
        <dbReference type="EMBL" id="CAD8092008.1"/>
    </source>
</evidence>
<dbReference type="AlphaFoldDB" id="A0A8S1NH04"/>
<feature type="coiled-coil region" evidence="1">
    <location>
        <begin position="280"/>
        <end position="314"/>
    </location>
</feature>
<reference evidence="2" key="1">
    <citation type="submission" date="2021-01" db="EMBL/GenBank/DDBJ databases">
        <authorList>
            <consortium name="Genoscope - CEA"/>
            <person name="William W."/>
        </authorList>
    </citation>
    <scope>NUCLEOTIDE SEQUENCE</scope>
</reference>
<evidence type="ECO:0000256" key="1">
    <source>
        <dbReference type="SAM" id="Coils"/>
    </source>
</evidence>
<accession>A0A8S1NH04</accession>
<keyword evidence="1" id="KW-0175">Coiled coil</keyword>
<gene>
    <name evidence="2" type="ORF">PPRIM_AZ9-3.1.T0890171</name>
</gene>
<dbReference type="OMA" id="KFDQFRV"/>
<proteinExistence type="predicted"/>
<sequence>MKILVLCLIALAIADKFDQFRVFDEDEFGRTLIDTLQMQMSTGEPIARFIEIMRNLETSIENEQKEDDKANNEYQNQCTEDIKILQQESANLERRTVEIQSILDELEPLRSYKQGQYDAKNAWKVETEKKLADLVKKRETEKAEFDKKVEEHDYATFVIETVRRMFSDKNQSFLQTNNESQWQKVRDYFINASEQAKKFEIKKSYSKLFNVFAEIANAAQTEDFQNSPTVNKIVNLCDLMLKQIEDSKALETKAEQKRLNMFLLEKGNFDKDLTSLNNALAQLTAAILGLDNRIQDQKRDLSDYNARLDAKNKQSEDRGGECREKAYNYQLTREKREQKRQLVSQIIGAFSANQRDFAEYVKLRGQAGDFRGKNFQVLGNPTED</sequence>
<keyword evidence="3" id="KW-1185">Reference proteome</keyword>
<evidence type="ECO:0000313" key="3">
    <source>
        <dbReference type="Proteomes" id="UP000688137"/>
    </source>
</evidence>
<dbReference type="Proteomes" id="UP000688137">
    <property type="component" value="Unassembled WGS sequence"/>
</dbReference>
<organism evidence="2 3">
    <name type="scientific">Paramecium primaurelia</name>
    <dbReference type="NCBI Taxonomy" id="5886"/>
    <lineage>
        <taxon>Eukaryota</taxon>
        <taxon>Sar</taxon>
        <taxon>Alveolata</taxon>
        <taxon>Ciliophora</taxon>
        <taxon>Intramacronucleata</taxon>
        <taxon>Oligohymenophorea</taxon>
        <taxon>Peniculida</taxon>
        <taxon>Parameciidae</taxon>
        <taxon>Paramecium</taxon>
    </lineage>
</organism>
<feature type="coiled-coil region" evidence="1">
    <location>
        <begin position="46"/>
        <end position="95"/>
    </location>
</feature>
<dbReference type="EMBL" id="CAJJDM010000092">
    <property type="protein sequence ID" value="CAD8092008.1"/>
    <property type="molecule type" value="Genomic_DNA"/>
</dbReference>